<dbReference type="OrthoDB" id="10647190at2759"/>
<proteinExistence type="predicted"/>
<reference evidence="3" key="1">
    <citation type="journal article" date="2015" name="PLoS Genet.">
        <title>Genome Sequence and Transcriptome Analyses of Chrysochromulina tobin: Metabolic Tools for Enhanced Algal Fitness in the Prominent Order Prymnesiales (Haptophyceae).</title>
        <authorList>
            <person name="Hovde B.T."/>
            <person name="Deodato C.R."/>
            <person name="Hunsperger H.M."/>
            <person name="Ryken S.A."/>
            <person name="Yost W."/>
            <person name="Jha R.K."/>
            <person name="Patterson J."/>
            <person name="Monnat R.J. Jr."/>
            <person name="Barlow S.B."/>
            <person name="Starkenburg S.R."/>
            <person name="Cattolico R.A."/>
        </authorList>
    </citation>
    <scope>NUCLEOTIDE SEQUENCE</scope>
    <source>
        <strain evidence="3">CCMP291</strain>
    </source>
</reference>
<protein>
    <recommendedName>
        <fullName evidence="4">DUF2993 domain-containing protein</fullName>
    </recommendedName>
</protein>
<accession>A0A0M0JXS5</accession>
<dbReference type="Proteomes" id="UP000037460">
    <property type="component" value="Unassembled WGS sequence"/>
</dbReference>
<dbReference type="InterPro" id="IPR021373">
    <property type="entry name" value="DUF2993"/>
</dbReference>
<sequence length="293" mass="30782">MDCPILSNLKCPLTSRSQNSTTSAPRSSAPRSFIDNAASFIDDVESRLLKQAGLTEPMAITAIKQALDALVRAGCDEVGSLDISIVADSSAGLLLRGKLASARIEARSVSAAGLRASAATLSSAGLEVDIGSLLDARPPNLRSATSVDLSVRLTQDDIMRSPVLFAALQEILRTLLRTGASAAIGQQLPEGALNVQLVNVESLMNGRLVLVADAEATQSDGSVVRLQGMRVRTRPRASPTTLVLDFPELISTFEGFGAKLEFGLPFLRAAAMAVLIAAAGTVLRSRCRARIDT</sequence>
<keyword evidence="3" id="KW-1185">Reference proteome</keyword>
<keyword evidence="1" id="KW-1133">Transmembrane helix</keyword>
<keyword evidence="1" id="KW-0812">Transmembrane</keyword>
<feature type="transmembrane region" description="Helical" evidence="1">
    <location>
        <begin position="262"/>
        <end position="283"/>
    </location>
</feature>
<name>A0A0M0JXS5_9EUKA</name>
<comment type="caution">
    <text evidence="2">The sequence shown here is derived from an EMBL/GenBank/DDBJ whole genome shotgun (WGS) entry which is preliminary data.</text>
</comment>
<evidence type="ECO:0008006" key="4">
    <source>
        <dbReference type="Google" id="ProtNLM"/>
    </source>
</evidence>
<keyword evidence="1" id="KW-0472">Membrane</keyword>
<dbReference type="AlphaFoldDB" id="A0A0M0JXS5"/>
<gene>
    <name evidence="2" type="ORF">Ctob_013957</name>
</gene>
<dbReference type="Pfam" id="PF11209">
    <property type="entry name" value="LmeA"/>
    <property type="match status" value="1"/>
</dbReference>
<evidence type="ECO:0000313" key="3">
    <source>
        <dbReference type="Proteomes" id="UP000037460"/>
    </source>
</evidence>
<evidence type="ECO:0000313" key="2">
    <source>
        <dbReference type="EMBL" id="KOO31374.1"/>
    </source>
</evidence>
<organism evidence="2 3">
    <name type="scientific">Chrysochromulina tobinii</name>
    <dbReference type="NCBI Taxonomy" id="1460289"/>
    <lineage>
        <taxon>Eukaryota</taxon>
        <taxon>Haptista</taxon>
        <taxon>Haptophyta</taxon>
        <taxon>Prymnesiophyceae</taxon>
        <taxon>Prymnesiales</taxon>
        <taxon>Chrysochromulinaceae</taxon>
        <taxon>Chrysochromulina</taxon>
    </lineage>
</organism>
<dbReference type="EMBL" id="JWZX01002029">
    <property type="protein sequence ID" value="KOO31374.1"/>
    <property type="molecule type" value="Genomic_DNA"/>
</dbReference>
<evidence type="ECO:0000256" key="1">
    <source>
        <dbReference type="SAM" id="Phobius"/>
    </source>
</evidence>